<dbReference type="AlphaFoldDB" id="A0A5B7TTK6"/>
<name>A0A5B7TTK6_9FLAO</name>
<evidence type="ECO:0000256" key="12">
    <source>
        <dbReference type="ARBA" id="ARBA00022695"/>
    </source>
</evidence>
<reference evidence="20 21" key="1">
    <citation type="submission" date="2019-05" db="EMBL/GenBank/DDBJ databases">
        <title>Algicella ahnfeltiae gen. nov., sp. nov., a novel marine bacterium of the family Flavobacteriaceae isolated from a red alga.</title>
        <authorList>
            <person name="Nedashkovskaya O.I."/>
            <person name="Kukhlevskiy A.D."/>
            <person name="Kim S.-G."/>
            <person name="Zhukova N.V."/>
            <person name="Mikhailov V.V."/>
        </authorList>
    </citation>
    <scope>NUCLEOTIDE SEQUENCE [LARGE SCALE GENOMIC DNA]</scope>
    <source>
        <strain evidence="20 21">10Alg115</strain>
    </source>
</reference>
<evidence type="ECO:0000256" key="19">
    <source>
        <dbReference type="SAM" id="Phobius"/>
    </source>
</evidence>
<feature type="transmembrane region" description="Helical" evidence="19">
    <location>
        <begin position="76"/>
        <end position="96"/>
    </location>
</feature>
<evidence type="ECO:0000256" key="16">
    <source>
        <dbReference type="ARBA" id="ARBA00023209"/>
    </source>
</evidence>
<evidence type="ECO:0000256" key="13">
    <source>
        <dbReference type="ARBA" id="ARBA00022989"/>
    </source>
</evidence>
<keyword evidence="10 18" id="KW-0808">Transferase</keyword>
<evidence type="ECO:0000256" key="14">
    <source>
        <dbReference type="ARBA" id="ARBA00023098"/>
    </source>
</evidence>
<protein>
    <recommendedName>
        <fullName evidence="7 18">Phosphatidate cytidylyltransferase</fullName>
        <ecNumber evidence="6 18">2.7.7.41</ecNumber>
    </recommendedName>
</protein>
<evidence type="ECO:0000256" key="4">
    <source>
        <dbReference type="ARBA" id="ARBA00005189"/>
    </source>
</evidence>
<evidence type="ECO:0000256" key="7">
    <source>
        <dbReference type="ARBA" id="ARBA00019373"/>
    </source>
</evidence>
<feature type="transmembrane region" description="Helical" evidence="19">
    <location>
        <begin position="47"/>
        <end position="64"/>
    </location>
</feature>
<comment type="catalytic activity">
    <reaction evidence="1 18">
        <text>a 1,2-diacyl-sn-glycero-3-phosphate + CTP + H(+) = a CDP-1,2-diacyl-sn-glycerol + diphosphate</text>
        <dbReference type="Rhea" id="RHEA:16229"/>
        <dbReference type="ChEBI" id="CHEBI:15378"/>
        <dbReference type="ChEBI" id="CHEBI:33019"/>
        <dbReference type="ChEBI" id="CHEBI:37563"/>
        <dbReference type="ChEBI" id="CHEBI:58332"/>
        <dbReference type="ChEBI" id="CHEBI:58608"/>
        <dbReference type="EC" id="2.7.7.41"/>
    </reaction>
</comment>
<dbReference type="PANTHER" id="PTHR46382">
    <property type="entry name" value="PHOSPHATIDATE CYTIDYLYLTRANSFERASE"/>
    <property type="match status" value="1"/>
</dbReference>
<dbReference type="Proteomes" id="UP000306229">
    <property type="component" value="Chromosome"/>
</dbReference>
<comment type="pathway">
    <text evidence="4">Lipid metabolism.</text>
</comment>
<evidence type="ECO:0000256" key="15">
    <source>
        <dbReference type="ARBA" id="ARBA00023136"/>
    </source>
</evidence>
<evidence type="ECO:0000256" key="2">
    <source>
        <dbReference type="ARBA" id="ARBA00004651"/>
    </source>
</evidence>
<dbReference type="InterPro" id="IPR000374">
    <property type="entry name" value="PC_trans"/>
</dbReference>
<keyword evidence="11 18" id="KW-0812">Transmembrane</keyword>
<keyword evidence="16" id="KW-0594">Phospholipid biosynthesis</keyword>
<evidence type="ECO:0000256" key="5">
    <source>
        <dbReference type="ARBA" id="ARBA00010185"/>
    </source>
</evidence>
<dbReference type="PANTHER" id="PTHR46382:SF1">
    <property type="entry name" value="PHOSPHATIDATE CYTIDYLYLTRANSFERASE"/>
    <property type="match status" value="1"/>
</dbReference>
<dbReference type="RefSeq" id="WP_138948906.1">
    <property type="nucleotide sequence ID" value="NZ_CP040749.1"/>
</dbReference>
<dbReference type="GO" id="GO:0005886">
    <property type="term" value="C:plasma membrane"/>
    <property type="evidence" value="ECO:0007669"/>
    <property type="project" value="UniProtKB-SubCell"/>
</dbReference>
<evidence type="ECO:0000256" key="3">
    <source>
        <dbReference type="ARBA" id="ARBA00005119"/>
    </source>
</evidence>
<evidence type="ECO:0000256" key="10">
    <source>
        <dbReference type="ARBA" id="ARBA00022679"/>
    </source>
</evidence>
<feature type="transmembrane region" description="Helical" evidence="19">
    <location>
        <begin position="136"/>
        <end position="154"/>
    </location>
</feature>
<dbReference type="PROSITE" id="PS01315">
    <property type="entry name" value="CDS"/>
    <property type="match status" value="1"/>
</dbReference>
<evidence type="ECO:0000256" key="11">
    <source>
        <dbReference type="ARBA" id="ARBA00022692"/>
    </source>
</evidence>
<evidence type="ECO:0000256" key="18">
    <source>
        <dbReference type="RuleBase" id="RU003938"/>
    </source>
</evidence>
<dbReference type="EC" id="2.7.7.41" evidence="6 18"/>
<keyword evidence="12 18" id="KW-0548">Nucleotidyltransferase</keyword>
<evidence type="ECO:0000256" key="17">
    <source>
        <dbReference type="ARBA" id="ARBA00023264"/>
    </source>
</evidence>
<evidence type="ECO:0000256" key="9">
    <source>
        <dbReference type="ARBA" id="ARBA00022516"/>
    </source>
</evidence>
<keyword evidence="14" id="KW-0443">Lipid metabolism</keyword>
<feature type="transmembrane region" description="Helical" evidence="19">
    <location>
        <begin position="108"/>
        <end position="130"/>
    </location>
</feature>
<gene>
    <name evidence="20" type="ORF">FF125_05915</name>
</gene>
<feature type="transmembrane region" description="Helical" evidence="19">
    <location>
        <begin position="175"/>
        <end position="194"/>
    </location>
</feature>
<keyword evidence="9" id="KW-0444">Lipid biosynthesis</keyword>
<evidence type="ECO:0000256" key="8">
    <source>
        <dbReference type="ARBA" id="ARBA00022475"/>
    </source>
</evidence>
<keyword evidence="8" id="KW-1003">Cell membrane</keyword>
<dbReference type="GO" id="GO:0016024">
    <property type="term" value="P:CDP-diacylglycerol biosynthetic process"/>
    <property type="evidence" value="ECO:0007669"/>
    <property type="project" value="UniProtKB-UniPathway"/>
</dbReference>
<comment type="subcellular location">
    <subcellularLocation>
        <location evidence="2">Cell membrane</location>
        <topology evidence="2">Multi-pass membrane protein</topology>
    </subcellularLocation>
</comment>
<accession>A0A5B7TTK6</accession>
<sequence>MREIVVRALSGIIYVALVIGSILYAKESFYAVFYIFMMLCLYEFKNLIHLSYKWTFVVATLIYLNYIETPTLVSKYLHFLLITSLFVPVIYQLFISKITLTSSKLGHYFLALAYIALPFAMLIQVPFINGEYHPKIILSVFVLIWISDTFAYLVGSTIGKTKLYKKVSPNKTVEGALGGMVAALIGGYIISLYLTNIALIHWIIIAFIVFGFGLLGDLIESKFKREAGIKDSSNFIPGHGGFLDRLDSIIFAAPFVYVYLHIIT</sequence>
<keyword evidence="15 19" id="KW-0472">Membrane</keyword>
<keyword evidence="13 19" id="KW-1133">Transmembrane helix</keyword>
<keyword evidence="21" id="KW-1185">Reference proteome</keyword>
<feature type="transmembrane region" description="Helical" evidence="19">
    <location>
        <begin position="12"/>
        <end position="35"/>
    </location>
</feature>
<dbReference type="KEGG" id="fbe:FF125_05915"/>
<comment type="pathway">
    <text evidence="3 18">Phospholipid metabolism; CDP-diacylglycerol biosynthesis; CDP-diacylglycerol from sn-glycerol 3-phosphate: step 3/3.</text>
</comment>
<evidence type="ECO:0000313" key="21">
    <source>
        <dbReference type="Proteomes" id="UP000306229"/>
    </source>
</evidence>
<dbReference type="OrthoDB" id="9799199at2"/>
<dbReference type="UniPathway" id="UPA00557">
    <property type="reaction ID" value="UER00614"/>
</dbReference>
<comment type="similarity">
    <text evidence="5 18">Belongs to the CDS family.</text>
</comment>
<evidence type="ECO:0000313" key="20">
    <source>
        <dbReference type="EMBL" id="QCX37992.1"/>
    </source>
</evidence>
<evidence type="ECO:0000256" key="6">
    <source>
        <dbReference type="ARBA" id="ARBA00012487"/>
    </source>
</evidence>
<feature type="transmembrane region" description="Helical" evidence="19">
    <location>
        <begin position="200"/>
        <end position="219"/>
    </location>
</feature>
<evidence type="ECO:0000256" key="1">
    <source>
        <dbReference type="ARBA" id="ARBA00001698"/>
    </source>
</evidence>
<proteinExistence type="inferred from homology"/>
<dbReference type="Pfam" id="PF01148">
    <property type="entry name" value="CTP_transf_1"/>
    <property type="match status" value="1"/>
</dbReference>
<organism evidence="20 21">
    <name type="scientific">Aureibaculum algae</name>
    <dbReference type="NCBI Taxonomy" id="2584122"/>
    <lineage>
        <taxon>Bacteria</taxon>
        <taxon>Pseudomonadati</taxon>
        <taxon>Bacteroidota</taxon>
        <taxon>Flavobacteriia</taxon>
        <taxon>Flavobacteriales</taxon>
        <taxon>Flavobacteriaceae</taxon>
        <taxon>Aureibaculum</taxon>
    </lineage>
</organism>
<keyword evidence="17" id="KW-1208">Phospholipid metabolism</keyword>
<dbReference type="EMBL" id="CP040749">
    <property type="protein sequence ID" value="QCX37992.1"/>
    <property type="molecule type" value="Genomic_DNA"/>
</dbReference>
<dbReference type="GO" id="GO:0004605">
    <property type="term" value="F:phosphatidate cytidylyltransferase activity"/>
    <property type="evidence" value="ECO:0007669"/>
    <property type="project" value="UniProtKB-EC"/>
</dbReference>